<evidence type="ECO:0000313" key="1">
    <source>
        <dbReference type="EMBL" id="GAA2061068.1"/>
    </source>
</evidence>
<proteinExistence type="predicted"/>
<accession>A0ABN2VFR6</accession>
<keyword evidence="2" id="KW-1185">Reference proteome</keyword>
<reference evidence="2" key="1">
    <citation type="journal article" date="2019" name="Int. J. Syst. Evol. Microbiol.">
        <title>The Global Catalogue of Microorganisms (GCM) 10K type strain sequencing project: providing services to taxonomists for standard genome sequencing and annotation.</title>
        <authorList>
            <consortium name="The Broad Institute Genomics Platform"/>
            <consortium name="The Broad Institute Genome Sequencing Center for Infectious Disease"/>
            <person name="Wu L."/>
            <person name="Ma J."/>
        </authorList>
    </citation>
    <scope>NUCLEOTIDE SEQUENCE [LARGE SCALE GENOMIC DNA]</scope>
    <source>
        <strain evidence="2">JCM 16014</strain>
    </source>
</reference>
<dbReference type="Gene3D" id="3.40.50.150">
    <property type="entry name" value="Vaccinia Virus protein VP39"/>
    <property type="match status" value="1"/>
</dbReference>
<dbReference type="InterPro" id="IPR029063">
    <property type="entry name" value="SAM-dependent_MTases_sf"/>
</dbReference>
<dbReference type="EMBL" id="BAAAQN010000081">
    <property type="protein sequence ID" value="GAA2061068.1"/>
    <property type="molecule type" value="Genomic_DNA"/>
</dbReference>
<gene>
    <name evidence="1" type="ORF">GCM10009839_84990</name>
</gene>
<sequence length="130" mass="14670">MIELEPSDQELIEQILSARCPDATSFLDLDADDIDLITVRLGDVYDVILCVGPAMATLYSRDDLQTAFRTFAAHARIGTQLIIRKPPRVHQAVLEWRARSAWFGFFTSFGELRVFGYGIDMSDHAEDQGF</sequence>
<comment type="caution">
    <text evidence="1">The sequence shown here is derived from an EMBL/GenBank/DDBJ whole genome shotgun (WGS) entry which is preliminary data.</text>
</comment>
<protein>
    <submittedName>
        <fullName evidence="1">Uncharacterized protein</fullName>
    </submittedName>
</protein>
<dbReference type="RefSeq" id="WP_344671426.1">
    <property type="nucleotide sequence ID" value="NZ_BAAAQN010000081.1"/>
</dbReference>
<name>A0ABN2VFR6_9ACTN</name>
<evidence type="ECO:0000313" key="2">
    <source>
        <dbReference type="Proteomes" id="UP001500751"/>
    </source>
</evidence>
<dbReference type="Proteomes" id="UP001500751">
    <property type="component" value="Unassembled WGS sequence"/>
</dbReference>
<organism evidence="1 2">
    <name type="scientific">Catenulispora yoronensis</name>
    <dbReference type="NCBI Taxonomy" id="450799"/>
    <lineage>
        <taxon>Bacteria</taxon>
        <taxon>Bacillati</taxon>
        <taxon>Actinomycetota</taxon>
        <taxon>Actinomycetes</taxon>
        <taxon>Catenulisporales</taxon>
        <taxon>Catenulisporaceae</taxon>
        <taxon>Catenulispora</taxon>
    </lineage>
</organism>